<dbReference type="Proteomes" id="UP000789901">
    <property type="component" value="Unassembled WGS sequence"/>
</dbReference>
<accession>A0ABN7XC32</accession>
<proteinExistence type="predicted"/>
<protein>
    <submittedName>
        <fullName evidence="2">44014_t:CDS:1</fullName>
    </submittedName>
</protein>
<dbReference type="EMBL" id="CAJVQB010116429">
    <property type="protein sequence ID" value="CAG8852818.1"/>
    <property type="molecule type" value="Genomic_DNA"/>
</dbReference>
<organism evidence="2 3">
    <name type="scientific">Gigaspora margarita</name>
    <dbReference type="NCBI Taxonomy" id="4874"/>
    <lineage>
        <taxon>Eukaryota</taxon>
        <taxon>Fungi</taxon>
        <taxon>Fungi incertae sedis</taxon>
        <taxon>Mucoromycota</taxon>
        <taxon>Glomeromycotina</taxon>
        <taxon>Glomeromycetes</taxon>
        <taxon>Diversisporales</taxon>
        <taxon>Gigasporaceae</taxon>
        <taxon>Gigaspora</taxon>
    </lineage>
</organism>
<keyword evidence="1" id="KW-0732">Signal</keyword>
<feature type="signal peptide" evidence="1">
    <location>
        <begin position="1"/>
        <end position="18"/>
    </location>
</feature>
<feature type="non-terminal residue" evidence="2">
    <location>
        <position position="1"/>
    </location>
</feature>
<comment type="caution">
    <text evidence="2">The sequence shown here is derived from an EMBL/GenBank/DDBJ whole genome shotgun (WGS) entry which is preliminary data.</text>
</comment>
<gene>
    <name evidence="2" type="ORF">GMARGA_LOCUS41639</name>
</gene>
<name>A0ABN7XC32_GIGMA</name>
<feature type="chain" id="PRO_5046569541" evidence="1">
    <location>
        <begin position="19"/>
        <end position="51"/>
    </location>
</feature>
<evidence type="ECO:0000313" key="2">
    <source>
        <dbReference type="EMBL" id="CAG8852818.1"/>
    </source>
</evidence>
<keyword evidence="3" id="KW-1185">Reference proteome</keyword>
<evidence type="ECO:0000256" key="1">
    <source>
        <dbReference type="SAM" id="SignalP"/>
    </source>
</evidence>
<reference evidence="2 3" key="1">
    <citation type="submission" date="2021-06" db="EMBL/GenBank/DDBJ databases">
        <authorList>
            <person name="Kallberg Y."/>
            <person name="Tangrot J."/>
            <person name="Rosling A."/>
        </authorList>
    </citation>
    <scope>NUCLEOTIDE SEQUENCE [LARGE SCALE GENOMIC DNA]</scope>
    <source>
        <strain evidence="2 3">120-4 pot B 10/14</strain>
    </source>
</reference>
<sequence>VKFFVVLITMVFVKAVCSENSKKLNVSCKKSCIKSLLDSENICHEKSTFTA</sequence>
<evidence type="ECO:0000313" key="3">
    <source>
        <dbReference type="Proteomes" id="UP000789901"/>
    </source>
</evidence>